<dbReference type="PANTHER" id="PTHR43694:SF1">
    <property type="entry name" value="RIBONUCLEASE J"/>
    <property type="match status" value="1"/>
</dbReference>
<organism evidence="8 9">
    <name type="scientific">Hypericibacter terrae</name>
    <dbReference type="NCBI Taxonomy" id="2602015"/>
    <lineage>
        <taxon>Bacteria</taxon>
        <taxon>Pseudomonadati</taxon>
        <taxon>Pseudomonadota</taxon>
        <taxon>Alphaproteobacteria</taxon>
        <taxon>Rhodospirillales</taxon>
        <taxon>Dongiaceae</taxon>
        <taxon>Hypericibacter</taxon>
    </lineage>
</organism>
<evidence type="ECO:0000313" key="8">
    <source>
        <dbReference type="EMBL" id="QEX17140.1"/>
    </source>
</evidence>
<dbReference type="InterPro" id="IPR055132">
    <property type="entry name" value="RNase_J_b_CASP"/>
</dbReference>
<dbReference type="Gene3D" id="3.60.15.10">
    <property type="entry name" value="Ribonuclease Z/Hydroxyacylglutathione hydrolase-like"/>
    <property type="match status" value="1"/>
</dbReference>
<dbReference type="Gene3D" id="3.40.50.10710">
    <property type="entry name" value="Metallo-hydrolase/oxidoreductase"/>
    <property type="match status" value="1"/>
</dbReference>
<dbReference type="InterPro" id="IPR011108">
    <property type="entry name" value="RMMBL"/>
</dbReference>
<evidence type="ECO:0000256" key="1">
    <source>
        <dbReference type="ARBA" id="ARBA00022722"/>
    </source>
</evidence>
<dbReference type="Pfam" id="PF22505">
    <property type="entry name" value="RNase_J_b_CASP"/>
    <property type="match status" value="1"/>
</dbReference>
<dbReference type="Proteomes" id="UP000326202">
    <property type="component" value="Chromosome"/>
</dbReference>
<evidence type="ECO:0000256" key="5">
    <source>
        <dbReference type="ARBA" id="ARBA00022839"/>
    </source>
</evidence>
<dbReference type="KEGG" id="htq:FRZ44_24360"/>
<dbReference type="InterPro" id="IPR001279">
    <property type="entry name" value="Metallo-B-lactamas"/>
</dbReference>
<keyword evidence="1" id="KW-0540">Nuclease</keyword>
<evidence type="ECO:0000256" key="2">
    <source>
        <dbReference type="ARBA" id="ARBA00022723"/>
    </source>
</evidence>
<dbReference type="PANTHER" id="PTHR43694">
    <property type="entry name" value="RIBONUCLEASE J"/>
    <property type="match status" value="1"/>
</dbReference>
<reference evidence="8 9" key="1">
    <citation type="submission" date="2019-08" db="EMBL/GenBank/DDBJ databases">
        <title>Hyperibacter terrae gen. nov., sp. nov. and Hyperibacter viscosus sp. nov., two new members in the family Rhodospirillaceae isolated from the rhizosphere of Hypericum perforatum.</title>
        <authorList>
            <person name="Noviana Z."/>
        </authorList>
    </citation>
    <scope>NUCLEOTIDE SEQUENCE [LARGE SCALE GENOMIC DNA]</scope>
    <source>
        <strain evidence="8 9">R5913</strain>
    </source>
</reference>
<dbReference type="Pfam" id="PF07521">
    <property type="entry name" value="RMMBL"/>
    <property type="match status" value="1"/>
</dbReference>
<keyword evidence="9" id="KW-1185">Reference proteome</keyword>
<dbReference type="InterPro" id="IPR036866">
    <property type="entry name" value="RibonucZ/Hydroxyglut_hydro"/>
</dbReference>
<keyword evidence="2" id="KW-0479">Metal-binding</keyword>
<dbReference type="InterPro" id="IPR041636">
    <property type="entry name" value="RNase_J_C"/>
</dbReference>
<keyword evidence="5" id="KW-0269">Exonuclease</keyword>
<dbReference type="RefSeq" id="WP_151177421.1">
    <property type="nucleotide sequence ID" value="NZ_CP042906.1"/>
</dbReference>
<dbReference type="GO" id="GO:0046872">
    <property type="term" value="F:metal ion binding"/>
    <property type="evidence" value="ECO:0007669"/>
    <property type="project" value="UniProtKB-KW"/>
</dbReference>
<dbReference type="Pfam" id="PF12706">
    <property type="entry name" value="Lactamase_B_2"/>
    <property type="match status" value="1"/>
</dbReference>
<dbReference type="GO" id="GO:0004527">
    <property type="term" value="F:exonuclease activity"/>
    <property type="evidence" value="ECO:0007669"/>
    <property type="project" value="UniProtKB-KW"/>
</dbReference>
<evidence type="ECO:0000259" key="7">
    <source>
        <dbReference type="SMART" id="SM00849"/>
    </source>
</evidence>
<evidence type="ECO:0000256" key="3">
    <source>
        <dbReference type="ARBA" id="ARBA00022801"/>
    </source>
</evidence>
<dbReference type="InterPro" id="IPR042173">
    <property type="entry name" value="RNase_J_2"/>
</dbReference>
<sequence length="553" mass="59858">MIDPPRADELLFLPLGGAGEIGMNLTLYGHDGKWLMVDLGVTFGDDATPGIEVIMPDPTFIEDHADRLAGLVLTHAHEDHIGAVPYLWPDLGCPIYATPFTAAVLRRKLIESGMEEEVEITEIPLSGRFKIGPFDLEFITLTHSIPEPNAIAIRTPCGTILHTGDWKLDPDPLVGEVTDEEALKRLGAEGVLAMVCDSTNALVPGHSGSEALVRANLTEMMGRFDGRIAVACFASNVARVESVARAAAHHDRHAALVGRSLWRINRAARDTGYLADLPDFVSEHDAGFLPRNKVVLLCTGSQGEPRSALARIARGEHPAVTLEAGDAVLFSSRVIPGNDRAIGRLQNDLAKLGVEIVTERDNAIHVSGHPARDELIAMYQWVRPQIAVPVHGEYRHLMAHARLAHDCQVPQTVVSTNGDVIRLAPGPAKKIGEVHSGRLGLDGKVLMSLDGEAMRLRHRMLHNGTAVATLVLDDTGLLAADPQISIQGLLEPDEMAEAREDAADAVRTALVKLKPADRKLDAPVKEAARLAIRKTLQNLHGKKPLTEVHLVRL</sequence>
<evidence type="ECO:0000256" key="6">
    <source>
        <dbReference type="ARBA" id="ARBA00022884"/>
    </source>
</evidence>
<protein>
    <submittedName>
        <fullName evidence="8">MBL fold hydrolase</fullName>
    </submittedName>
</protein>
<evidence type="ECO:0000256" key="4">
    <source>
        <dbReference type="ARBA" id="ARBA00022833"/>
    </source>
</evidence>
<keyword evidence="6" id="KW-0694">RNA-binding</keyword>
<dbReference type="EMBL" id="CP042906">
    <property type="protein sequence ID" value="QEX17140.1"/>
    <property type="molecule type" value="Genomic_DNA"/>
</dbReference>
<dbReference type="CDD" id="cd07714">
    <property type="entry name" value="RNaseJ_MBL-fold"/>
    <property type="match status" value="1"/>
</dbReference>
<keyword evidence="4" id="KW-0862">Zinc</keyword>
<keyword evidence="3 8" id="KW-0378">Hydrolase</keyword>
<gene>
    <name evidence="8" type="ORF">FRZ44_24360</name>
</gene>
<dbReference type="AlphaFoldDB" id="A0A5J6MLL0"/>
<feature type="domain" description="Metallo-beta-lactamase" evidence="7">
    <location>
        <begin position="22"/>
        <end position="206"/>
    </location>
</feature>
<proteinExistence type="predicted"/>
<dbReference type="SMART" id="SM00849">
    <property type="entry name" value="Lactamase_B"/>
    <property type="match status" value="1"/>
</dbReference>
<dbReference type="OrthoDB" id="9770211at2"/>
<dbReference type="Pfam" id="PF17770">
    <property type="entry name" value="RNase_J_C"/>
    <property type="match status" value="1"/>
</dbReference>
<evidence type="ECO:0000313" key="9">
    <source>
        <dbReference type="Proteomes" id="UP000326202"/>
    </source>
</evidence>
<dbReference type="SUPFAM" id="SSF56281">
    <property type="entry name" value="Metallo-hydrolase/oxidoreductase"/>
    <property type="match status" value="1"/>
</dbReference>
<dbReference type="GO" id="GO:0003723">
    <property type="term" value="F:RNA binding"/>
    <property type="evidence" value="ECO:0007669"/>
    <property type="project" value="UniProtKB-KW"/>
</dbReference>
<dbReference type="Gene3D" id="3.10.20.580">
    <property type="match status" value="1"/>
</dbReference>
<accession>A0A5J6MLL0</accession>
<name>A0A5J6MLL0_9PROT</name>